<dbReference type="GO" id="GO:0046294">
    <property type="term" value="P:formaldehyde catabolic process"/>
    <property type="evidence" value="ECO:0007669"/>
    <property type="project" value="TreeGrafter"/>
</dbReference>
<feature type="domain" description="Enoyl reductase (ER)" evidence="6">
    <location>
        <begin position="17"/>
        <end position="367"/>
    </location>
</feature>
<dbReference type="InterPro" id="IPR013154">
    <property type="entry name" value="ADH-like_N"/>
</dbReference>
<dbReference type="InterPro" id="IPR036291">
    <property type="entry name" value="NAD(P)-bd_dom_sf"/>
</dbReference>
<dbReference type="InterPro" id="IPR011032">
    <property type="entry name" value="GroES-like_sf"/>
</dbReference>
<evidence type="ECO:0000313" key="7">
    <source>
        <dbReference type="EMBL" id="KRL97589.1"/>
    </source>
</evidence>
<keyword evidence="3" id="KW-0560">Oxidoreductase</keyword>
<keyword evidence="2 5" id="KW-0862">Zinc</keyword>
<dbReference type="PANTHER" id="PTHR43880:SF12">
    <property type="entry name" value="ALCOHOL DEHYDROGENASE CLASS-3"/>
    <property type="match status" value="1"/>
</dbReference>
<dbReference type="InterPro" id="IPR013149">
    <property type="entry name" value="ADH-like_C"/>
</dbReference>
<dbReference type="EMBL" id="AZFS01000016">
    <property type="protein sequence ID" value="KRL97589.1"/>
    <property type="molecule type" value="Genomic_DNA"/>
</dbReference>
<proteinExistence type="inferred from homology"/>
<comment type="caution">
    <text evidence="7">The sequence shown here is derived from an EMBL/GenBank/DDBJ whole genome shotgun (WGS) entry which is preliminary data.</text>
</comment>
<sequence length="369" mass="38720">MEGNLMNITVAMARKSGEPLTIEKAQLADLEIDEVLVKMVASGVCHTDAVGRDAGMAGYPVVLGHEGSGIVQEVGAAVSTVKPGDHVVLSFNSCGVCESCLSGHPAECDKMNQINFGGRRKDGSAAITQDGETVSNFFGQSSFSTYSVVSERGVVKVDEAADLKLLGPLGCGIQTGAGTVLQYFQPKFGDSIVIFGAGAVGLSGVMAAKLLNMAHIIVVNRPNPYRLNMARELGATDVIESKPGVDVVAEIKRITGNGTDFALETTGAAPCIKASANAIKPRGIDAVVGIAGDVTFNVNDDIMAESKTIAGVIEGDAIPQIFIPKIVKYYQKGLFPFDKLTKLYKFEDINQAFADSASGKVIKPIVVFD</sequence>
<accession>A0A0R1V441</accession>
<dbReference type="Pfam" id="PF00107">
    <property type="entry name" value="ADH_zinc_N"/>
    <property type="match status" value="1"/>
</dbReference>
<evidence type="ECO:0000313" key="8">
    <source>
        <dbReference type="Proteomes" id="UP000051580"/>
    </source>
</evidence>
<dbReference type="PANTHER" id="PTHR43880">
    <property type="entry name" value="ALCOHOL DEHYDROGENASE"/>
    <property type="match status" value="1"/>
</dbReference>
<dbReference type="AlphaFoldDB" id="A0A0R1V441"/>
<evidence type="ECO:0000256" key="5">
    <source>
        <dbReference type="RuleBase" id="RU361277"/>
    </source>
</evidence>
<evidence type="ECO:0000256" key="2">
    <source>
        <dbReference type="ARBA" id="ARBA00022833"/>
    </source>
</evidence>
<dbReference type="GO" id="GO:0005829">
    <property type="term" value="C:cytosol"/>
    <property type="evidence" value="ECO:0007669"/>
    <property type="project" value="TreeGrafter"/>
</dbReference>
<evidence type="ECO:0000256" key="4">
    <source>
        <dbReference type="ARBA" id="ARBA00023027"/>
    </source>
</evidence>
<evidence type="ECO:0000259" key="6">
    <source>
        <dbReference type="SMART" id="SM00829"/>
    </source>
</evidence>
<comment type="cofactor">
    <cofactor evidence="5">
        <name>Zn(2+)</name>
        <dbReference type="ChEBI" id="CHEBI:29105"/>
    </cofactor>
</comment>
<name>A0A0R1V441_9LACO</name>
<dbReference type="CDD" id="cd08278">
    <property type="entry name" value="benzyl_alcohol_DH"/>
    <property type="match status" value="1"/>
</dbReference>
<keyword evidence="4" id="KW-0520">NAD</keyword>
<dbReference type="InterPro" id="IPR020843">
    <property type="entry name" value="ER"/>
</dbReference>
<dbReference type="GO" id="GO:0008270">
    <property type="term" value="F:zinc ion binding"/>
    <property type="evidence" value="ECO:0007669"/>
    <property type="project" value="InterPro"/>
</dbReference>
<gene>
    <name evidence="7" type="ORF">FD28_GL001675</name>
</gene>
<dbReference type="Gene3D" id="3.90.180.10">
    <property type="entry name" value="Medium-chain alcohol dehydrogenases, catalytic domain"/>
    <property type="match status" value="1"/>
</dbReference>
<dbReference type="PATRIC" id="fig|1423753.3.peg.1740"/>
<dbReference type="SUPFAM" id="SSF51735">
    <property type="entry name" value="NAD(P)-binding Rossmann-fold domains"/>
    <property type="match status" value="1"/>
</dbReference>
<dbReference type="SUPFAM" id="SSF50129">
    <property type="entry name" value="GroES-like"/>
    <property type="match status" value="1"/>
</dbReference>
<dbReference type="PROSITE" id="PS00059">
    <property type="entry name" value="ADH_ZINC"/>
    <property type="match status" value="1"/>
</dbReference>
<evidence type="ECO:0000256" key="3">
    <source>
        <dbReference type="ARBA" id="ARBA00023002"/>
    </source>
</evidence>
<reference evidence="7 8" key="1">
    <citation type="journal article" date="2015" name="Genome Announc.">
        <title>Expanding the biotechnology potential of lactobacilli through comparative genomics of 213 strains and associated genera.</title>
        <authorList>
            <person name="Sun Z."/>
            <person name="Harris H.M."/>
            <person name="McCann A."/>
            <person name="Guo C."/>
            <person name="Argimon S."/>
            <person name="Zhang W."/>
            <person name="Yang X."/>
            <person name="Jeffery I.B."/>
            <person name="Cooney J.C."/>
            <person name="Kagawa T.F."/>
            <person name="Liu W."/>
            <person name="Song Y."/>
            <person name="Salvetti E."/>
            <person name="Wrobel A."/>
            <person name="Rasinkangas P."/>
            <person name="Parkhill J."/>
            <person name="Rea M.C."/>
            <person name="O'Sullivan O."/>
            <person name="Ritari J."/>
            <person name="Douillard F.P."/>
            <person name="Paul Ross R."/>
            <person name="Yang R."/>
            <person name="Briner A.E."/>
            <person name="Felis G.E."/>
            <person name="de Vos W.M."/>
            <person name="Barrangou R."/>
            <person name="Klaenhammer T.R."/>
            <person name="Caufield P.W."/>
            <person name="Cui Y."/>
            <person name="Zhang H."/>
            <person name="O'Toole P.W."/>
        </authorList>
    </citation>
    <scope>NUCLEOTIDE SEQUENCE [LARGE SCALE GENOMIC DNA]</scope>
    <source>
        <strain evidence="7 8">DSM 16381</strain>
    </source>
</reference>
<comment type="similarity">
    <text evidence="5">Belongs to the zinc-containing alcohol dehydrogenase family.</text>
</comment>
<dbReference type="Gene3D" id="3.40.50.720">
    <property type="entry name" value="NAD(P)-binding Rossmann-like Domain"/>
    <property type="match status" value="1"/>
</dbReference>
<dbReference type="InterPro" id="IPR002328">
    <property type="entry name" value="ADH_Zn_CS"/>
</dbReference>
<keyword evidence="8" id="KW-1185">Reference proteome</keyword>
<keyword evidence="1 5" id="KW-0479">Metal-binding</keyword>
<protein>
    <submittedName>
        <fullName evidence="7">Aryl-alcohol dehydrogenase</fullName>
    </submittedName>
</protein>
<dbReference type="Proteomes" id="UP000051580">
    <property type="component" value="Unassembled WGS sequence"/>
</dbReference>
<dbReference type="Pfam" id="PF08240">
    <property type="entry name" value="ADH_N"/>
    <property type="match status" value="1"/>
</dbReference>
<dbReference type="STRING" id="1423753.FD28_GL001675"/>
<evidence type="ECO:0000256" key="1">
    <source>
        <dbReference type="ARBA" id="ARBA00022723"/>
    </source>
</evidence>
<dbReference type="SMART" id="SM00829">
    <property type="entry name" value="PKS_ER"/>
    <property type="match status" value="1"/>
</dbReference>
<dbReference type="GO" id="GO:0051903">
    <property type="term" value="F:S-(hydroxymethyl)glutathione dehydrogenase [NAD(P)+] activity"/>
    <property type="evidence" value="ECO:0007669"/>
    <property type="project" value="TreeGrafter"/>
</dbReference>
<organism evidence="7 8">
    <name type="scientific">Levilactobacillus hammesii DSM 16381</name>
    <dbReference type="NCBI Taxonomy" id="1423753"/>
    <lineage>
        <taxon>Bacteria</taxon>
        <taxon>Bacillati</taxon>
        <taxon>Bacillota</taxon>
        <taxon>Bacilli</taxon>
        <taxon>Lactobacillales</taxon>
        <taxon>Lactobacillaceae</taxon>
        <taxon>Levilactobacillus</taxon>
    </lineage>
</organism>